<keyword evidence="1 5" id="KW-0479">Metal-binding</keyword>
<dbReference type="SMART" id="SM00868">
    <property type="entry name" value="zf-AD"/>
    <property type="match status" value="1"/>
</dbReference>
<evidence type="ECO:0000256" key="4">
    <source>
        <dbReference type="ARBA" id="ARBA00023125"/>
    </source>
</evidence>
<feature type="domain" description="ZAD" evidence="7">
    <location>
        <begin position="113"/>
        <end position="190"/>
    </location>
</feature>
<feature type="binding site" evidence="5">
    <location>
        <position position="166"/>
    </location>
    <ligand>
        <name>Zn(2+)</name>
        <dbReference type="ChEBI" id="CHEBI:29105"/>
    </ligand>
</feature>
<evidence type="ECO:0000256" key="6">
    <source>
        <dbReference type="SAM" id="MobiDB-lite"/>
    </source>
</evidence>
<keyword evidence="4" id="KW-0238">DNA-binding</keyword>
<dbReference type="PROSITE" id="PS51915">
    <property type="entry name" value="ZAD"/>
    <property type="match status" value="1"/>
</dbReference>
<feature type="binding site" evidence="5">
    <location>
        <position position="118"/>
    </location>
    <ligand>
        <name>Zn(2+)</name>
        <dbReference type="ChEBI" id="CHEBI:29105"/>
    </ligand>
</feature>
<dbReference type="InterPro" id="IPR006612">
    <property type="entry name" value="THAP_Znf"/>
</dbReference>
<proteinExistence type="predicted"/>
<dbReference type="InterPro" id="IPR012934">
    <property type="entry name" value="Znf_AD"/>
</dbReference>
<organism evidence="8 9">
    <name type="scientific">Rhynchophorus ferrugineus</name>
    <name type="common">Red palm weevil</name>
    <name type="synonym">Curculio ferrugineus</name>
    <dbReference type="NCBI Taxonomy" id="354439"/>
    <lineage>
        <taxon>Eukaryota</taxon>
        <taxon>Metazoa</taxon>
        <taxon>Ecdysozoa</taxon>
        <taxon>Arthropoda</taxon>
        <taxon>Hexapoda</taxon>
        <taxon>Insecta</taxon>
        <taxon>Pterygota</taxon>
        <taxon>Neoptera</taxon>
        <taxon>Endopterygota</taxon>
        <taxon>Coleoptera</taxon>
        <taxon>Polyphaga</taxon>
        <taxon>Cucujiformia</taxon>
        <taxon>Curculionidae</taxon>
        <taxon>Dryophthorinae</taxon>
        <taxon>Rhynchophorus</taxon>
    </lineage>
</organism>
<feature type="binding site" evidence="5">
    <location>
        <position position="115"/>
    </location>
    <ligand>
        <name>Zn(2+)</name>
        <dbReference type="ChEBI" id="CHEBI:29105"/>
    </ligand>
</feature>
<dbReference type="SUPFAM" id="SSF57716">
    <property type="entry name" value="Glucocorticoid receptor-like (DNA-binding domain)"/>
    <property type="match status" value="2"/>
</dbReference>
<name>A0A834IL85_RHYFE</name>
<dbReference type="GO" id="GO:0005634">
    <property type="term" value="C:nucleus"/>
    <property type="evidence" value="ECO:0007669"/>
    <property type="project" value="InterPro"/>
</dbReference>
<keyword evidence="3 5" id="KW-0862">Zinc</keyword>
<feature type="region of interest" description="Disordered" evidence="6">
    <location>
        <begin position="940"/>
        <end position="959"/>
    </location>
</feature>
<reference evidence="8" key="1">
    <citation type="submission" date="2020-08" db="EMBL/GenBank/DDBJ databases">
        <title>Genome sequencing and assembly of the red palm weevil Rhynchophorus ferrugineus.</title>
        <authorList>
            <person name="Dias G.B."/>
            <person name="Bergman C.M."/>
            <person name="Manee M."/>
        </authorList>
    </citation>
    <scope>NUCLEOTIDE SEQUENCE</scope>
    <source>
        <strain evidence="8">AA-2017</strain>
        <tissue evidence="8">Whole larva</tissue>
    </source>
</reference>
<comment type="caution">
    <text evidence="8">The sequence shown here is derived from an EMBL/GenBank/DDBJ whole genome shotgun (WGS) entry which is preliminary data.</text>
</comment>
<dbReference type="Proteomes" id="UP000625711">
    <property type="component" value="Unassembled WGS sequence"/>
</dbReference>
<keyword evidence="9" id="KW-1185">Reference proteome</keyword>
<evidence type="ECO:0000256" key="2">
    <source>
        <dbReference type="ARBA" id="ARBA00022771"/>
    </source>
</evidence>
<dbReference type="EMBL" id="JAACXV010000215">
    <property type="protein sequence ID" value="KAF7281884.1"/>
    <property type="molecule type" value="Genomic_DNA"/>
</dbReference>
<dbReference type="AlphaFoldDB" id="A0A834IL85"/>
<feature type="compositionally biased region" description="Basic residues" evidence="6">
    <location>
        <begin position="296"/>
        <end position="306"/>
    </location>
</feature>
<feature type="binding site" evidence="5">
    <location>
        <position position="163"/>
    </location>
    <ligand>
        <name>Zn(2+)</name>
        <dbReference type="ChEBI" id="CHEBI:29105"/>
    </ligand>
</feature>
<evidence type="ECO:0000256" key="5">
    <source>
        <dbReference type="PROSITE-ProRule" id="PRU01263"/>
    </source>
</evidence>
<dbReference type="Gene3D" id="3.40.1800.20">
    <property type="match status" value="1"/>
</dbReference>
<dbReference type="OrthoDB" id="90756at2759"/>
<dbReference type="Pfam" id="PF07776">
    <property type="entry name" value="zf-AD"/>
    <property type="match status" value="1"/>
</dbReference>
<evidence type="ECO:0000313" key="8">
    <source>
        <dbReference type="EMBL" id="KAF7281884.1"/>
    </source>
</evidence>
<dbReference type="GO" id="GO:0003677">
    <property type="term" value="F:DNA binding"/>
    <property type="evidence" value="ECO:0007669"/>
    <property type="project" value="UniProtKB-KW"/>
</dbReference>
<dbReference type="GO" id="GO:0008270">
    <property type="term" value="F:zinc ion binding"/>
    <property type="evidence" value="ECO:0007669"/>
    <property type="project" value="UniProtKB-UniRule"/>
</dbReference>
<sequence length="959" mass="111334">MSMEGNRPKCFVPNCFNEVGVLFPKNHAVKKKWLKSLQLEHEEPRPTSFICLDHFDDDGQTGTLPRLCKPEKNRADISNEYNKNDDTELNKETKCNVLQTGNSNDDKSVDPNSMCRLCMSHSKIAMDNIYNKIDEEHTIAQAILTCLYPLKVSPTDRLSQNICSKCLEILREFYEFHRFCLGMDEKQRELMSLDDDDSINSDEFLLMESLEDYIEKEVNKTENKSDVDKKFDKVEEELLKVLEGEKCNNFDKASDDTIYTENIVIEILDDDEPQMESLLNNLNLPITIKPVLPNSPKRRSIKRRRNSSTSSNLTMINTGSNNNEVVVFPSGIKVQVKEKYNSPLGLFPCSTVKYLYHLEYIKADNYLYEYRLTKHHIRHIQCIVFNCPAKAIQKKHINTQIFHNEIEVTVSHNHPPPNSNDRRKQMFYSIMYKRMQKDKVFNFRNLYDEICSLDPYIKSLVPLNKVINELCKHNTADMPSVHSFDEFYNTIENDVYYRIHFIDNQKQFYQDKFETTDGAKAVVFSNSDIIRQYSDSKLMFVDASFNIDTEDFYYQLVTVLVWVHESYYPILFALVNQKSQDLYKKIFNFLYYTLAPNLRPDEIITDYEANLYYALGETYVESSIGGSIFYFTQNLYKVICGLQLAKELELNSNFRSIYNMLLMLPLLPVNTIVDGLKNIEIQAKEMGLESKTGDLFRYVHSEWIEKVTPELFCVHRLENRINENIVAPFKKLRDLIMLSKNKSNRHQSASVSIVLVIDKLIELEKFLRETYSSPLKKAFARDLSSSQKKIVLKAWNFIEDHPKININNFFMKVLGYIKCMENQLWIWGFYRYEGTTQDYLINASNFSIISEEQAEPNAILESMVAHHISQEDEDEGSDGLVEEYYIEEGGNIKKVDSSNGIEDLHAKSDNITESQEMDCTSDEKQVALVMEAVLNENGNLVLQNGPQSSSENNIITSET</sequence>
<keyword evidence="2 5" id="KW-0863">Zinc-finger</keyword>
<dbReference type="Pfam" id="PF05485">
    <property type="entry name" value="THAP"/>
    <property type="match status" value="1"/>
</dbReference>
<gene>
    <name evidence="8" type="ORF">GWI33_004085</name>
</gene>
<protein>
    <recommendedName>
        <fullName evidence="7">ZAD domain-containing protein</fullName>
    </recommendedName>
</protein>
<evidence type="ECO:0000259" key="7">
    <source>
        <dbReference type="PROSITE" id="PS51915"/>
    </source>
</evidence>
<evidence type="ECO:0000313" key="9">
    <source>
        <dbReference type="Proteomes" id="UP000625711"/>
    </source>
</evidence>
<evidence type="ECO:0000256" key="3">
    <source>
        <dbReference type="ARBA" id="ARBA00022833"/>
    </source>
</evidence>
<feature type="region of interest" description="Disordered" evidence="6">
    <location>
        <begin position="295"/>
        <end position="316"/>
    </location>
</feature>
<accession>A0A834IL85</accession>
<evidence type="ECO:0000256" key="1">
    <source>
        <dbReference type="ARBA" id="ARBA00022723"/>
    </source>
</evidence>